<gene>
    <name evidence="1" type="ORF">C2S53_003301</name>
</gene>
<dbReference type="EMBL" id="SDAM02000002">
    <property type="protein sequence ID" value="KAH6838051.1"/>
    <property type="molecule type" value="Genomic_DNA"/>
</dbReference>
<evidence type="ECO:0000313" key="2">
    <source>
        <dbReference type="Proteomes" id="UP001190926"/>
    </source>
</evidence>
<name>A0AAD4JQ76_PERFH</name>
<dbReference type="AlphaFoldDB" id="A0AAD4JQ76"/>
<comment type="caution">
    <text evidence="1">The sequence shown here is derived from an EMBL/GenBank/DDBJ whole genome shotgun (WGS) entry which is preliminary data.</text>
</comment>
<dbReference type="Proteomes" id="UP001190926">
    <property type="component" value="Unassembled WGS sequence"/>
</dbReference>
<keyword evidence="2" id="KW-1185">Reference proteome</keyword>
<sequence length="91" mass="10379">MGTGRQQEAGESLLEGIMMPMIPRWAITSQRKALSQAWWKSPTILAKSEGEVCDRAYNNPRVIDRRRKGDWAQEKLMPATAGAMHPSRRRK</sequence>
<evidence type="ECO:0000313" key="1">
    <source>
        <dbReference type="EMBL" id="KAH6838051.1"/>
    </source>
</evidence>
<protein>
    <submittedName>
        <fullName evidence="1">Uncharacterized protein</fullName>
    </submittedName>
</protein>
<reference evidence="1 2" key="1">
    <citation type="journal article" date="2021" name="Nat. Commun.">
        <title>Incipient diploidization of the medicinal plant Perilla within 10,000 years.</title>
        <authorList>
            <person name="Zhang Y."/>
            <person name="Shen Q."/>
            <person name="Leng L."/>
            <person name="Zhang D."/>
            <person name="Chen S."/>
            <person name="Shi Y."/>
            <person name="Ning Z."/>
            <person name="Chen S."/>
        </authorList>
    </citation>
    <scope>NUCLEOTIDE SEQUENCE [LARGE SCALE GENOMIC DNA]</scope>
    <source>
        <strain evidence="2">cv. PC099</strain>
    </source>
</reference>
<organism evidence="1 2">
    <name type="scientific">Perilla frutescens var. hirtella</name>
    <name type="common">Perilla citriodora</name>
    <name type="synonym">Perilla setoyensis</name>
    <dbReference type="NCBI Taxonomy" id="608512"/>
    <lineage>
        <taxon>Eukaryota</taxon>
        <taxon>Viridiplantae</taxon>
        <taxon>Streptophyta</taxon>
        <taxon>Embryophyta</taxon>
        <taxon>Tracheophyta</taxon>
        <taxon>Spermatophyta</taxon>
        <taxon>Magnoliopsida</taxon>
        <taxon>eudicotyledons</taxon>
        <taxon>Gunneridae</taxon>
        <taxon>Pentapetalae</taxon>
        <taxon>asterids</taxon>
        <taxon>lamiids</taxon>
        <taxon>Lamiales</taxon>
        <taxon>Lamiaceae</taxon>
        <taxon>Nepetoideae</taxon>
        <taxon>Elsholtzieae</taxon>
        <taxon>Perilla</taxon>
    </lineage>
</organism>
<accession>A0AAD4JQ76</accession>
<proteinExistence type="predicted"/>